<evidence type="ECO:0000256" key="2">
    <source>
        <dbReference type="ARBA" id="ARBA00023242"/>
    </source>
</evidence>
<feature type="compositionally biased region" description="Pro residues" evidence="3">
    <location>
        <begin position="37"/>
        <end position="46"/>
    </location>
</feature>
<comment type="caution">
    <text evidence="5">The sequence shown here is derived from an EMBL/GenBank/DDBJ whole genome shotgun (WGS) entry which is preliminary data.</text>
</comment>
<dbReference type="SUPFAM" id="SSF46689">
    <property type="entry name" value="Homeodomain-like"/>
    <property type="match status" value="2"/>
</dbReference>
<dbReference type="Pfam" id="PF04218">
    <property type="entry name" value="CENP-B_N"/>
    <property type="match status" value="1"/>
</dbReference>
<feature type="compositionally biased region" description="Low complexity" evidence="3">
    <location>
        <begin position="415"/>
        <end position="445"/>
    </location>
</feature>
<gene>
    <name evidence="5" type="ORF">E0L32_000985</name>
</gene>
<reference evidence="5 6" key="1">
    <citation type="submission" date="2019-06" db="EMBL/GenBank/DDBJ databases">
        <title>Draft genome sequence of the filamentous fungus Phialemoniopsis curvata isolated from diesel fuel.</title>
        <authorList>
            <person name="Varaljay V.A."/>
            <person name="Lyon W.J."/>
            <person name="Crouch A.L."/>
            <person name="Drake C.E."/>
            <person name="Hollomon J.M."/>
            <person name="Nadeau L.J."/>
            <person name="Nunn H.S."/>
            <person name="Stevenson B.S."/>
            <person name="Bojanowski C.L."/>
            <person name="Crookes-Goodson W.J."/>
        </authorList>
    </citation>
    <scope>NUCLEOTIDE SEQUENCE [LARGE SCALE GENOMIC DNA]</scope>
    <source>
        <strain evidence="5 6">D216</strain>
    </source>
</reference>
<dbReference type="PROSITE" id="PS51253">
    <property type="entry name" value="HTH_CENPB"/>
    <property type="match status" value="1"/>
</dbReference>
<evidence type="ECO:0000313" key="5">
    <source>
        <dbReference type="EMBL" id="TPX11167.1"/>
    </source>
</evidence>
<evidence type="ECO:0000313" key="6">
    <source>
        <dbReference type="Proteomes" id="UP000319257"/>
    </source>
</evidence>
<dbReference type="InterPro" id="IPR007889">
    <property type="entry name" value="HTH_Psq"/>
</dbReference>
<evidence type="ECO:0000256" key="1">
    <source>
        <dbReference type="ARBA" id="ARBA00023125"/>
    </source>
</evidence>
<dbReference type="Gene3D" id="1.10.10.60">
    <property type="entry name" value="Homeodomain-like"/>
    <property type="match status" value="2"/>
</dbReference>
<feature type="region of interest" description="Disordered" evidence="3">
    <location>
        <begin position="246"/>
        <end position="299"/>
    </location>
</feature>
<dbReference type="SMART" id="SM00674">
    <property type="entry name" value="CENPB"/>
    <property type="match status" value="1"/>
</dbReference>
<proteinExistence type="predicted"/>
<feature type="region of interest" description="Disordered" evidence="3">
    <location>
        <begin position="507"/>
        <end position="527"/>
    </location>
</feature>
<feature type="region of interest" description="Disordered" evidence="3">
    <location>
        <begin position="27"/>
        <end position="62"/>
    </location>
</feature>
<keyword evidence="1" id="KW-0238">DNA-binding</keyword>
<dbReference type="AlphaFoldDB" id="A0A507AUJ9"/>
<feature type="compositionally biased region" description="Low complexity" evidence="3">
    <location>
        <begin position="257"/>
        <end position="285"/>
    </location>
</feature>
<dbReference type="GeneID" id="41968432"/>
<sequence length="527" mass="56695">MNSYTQTSMADYSGGFAYMPPISHGLPSLPSESISRMPPPPTPIQPPSHSHQNHPQLPMLMVPSHPTWPSMLTNPSSYSAPPVPIPPLPAGPPLKAPKSAHSQSQPRKTLTDDDRRKMCEYAEANPGVKQTEIGSMFGVERSTVSKVLRNREKYLASKDRDSSPVRRNKSKFPDVEKALSNWLRNAQKSGVPVSDADIKEKFRFFATTTGGSETLMSKTHSSTWLEKFKQKNGIGPGRLVRRASETNIPDSAHMSRVSPVLSTSHSSSIISPASPTAHPSPSPLSANRSDGDRDGLDSLMDFTTSQAVPSCLASAISPTAPFSFSPDQSAGGFLSNEHAGSNFQRPRSQTFPTLDLEYLNQQQQQQESESMTPRYHHISATAPSSALDSPMTEGAAPPFGSQQAASSPQLHRTNSSNSLAHRSSSTSVGGGVTSASAGSSPVSPTQEDARKAADTLLNFIQNAVPNGFVVDQNDYLTIVRLTDRLRLQQHQQTGKGMGGLSRIPEGEVEMSSGPPHLLPKLETTMSA</sequence>
<dbReference type="GO" id="GO:0003677">
    <property type="term" value="F:DNA binding"/>
    <property type="evidence" value="ECO:0007669"/>
    <property type="project" value="UniProtKB-KW"/>
</dbReference>
<evidence type="ECO:0000256" key="3">
    <source>
        <dbReference type="SAM" id="MobiDB-lite"/>
    </source>
</evidence>
<dbReference type="RefSeq" id="XP_030992878.1">
    <property type="nucleotide sequence ID" value="XM_031144907.1"/>
</dbReference>
<organism evidence="5 6">
    <name type="scientific">Thyridium curvatum</name>
    <dbReference type="NCBI Taxonomy" id="1093900"/>
    <lineage>
        <taxon>Eukaryota</taxon>
        <taxon>Fungi</taxon>
        <taxon>Dikarya</taxon>
        <taxon>Ascomycota</taxon>
        <taxon>Pezizomycotina</taxon>
        <taxon>Sordariomycetes</taxon>
        <taxon>Sordariomycetidae</taxon>
        <taxon>Thyridiales</taxon>
        <taxon>Thyridiaceae</taxon>
        <taxon>Thyridium</taxon>
    </lineage>
</organism>
<feature type="compositionally biased region" description="Pro residues" evidence="3">
    <location>
        <begin position="81"/>
        <end position="95"/>
    </location>
</feature>
<feature type="compositionally biased region" description="Polar residues" evidence="3">
    <location>
        <begin position="400"/>
        <end position="414"/>
    </location>
</feature>
<feature type="region of interest" description="Disordered" evidence="3">
    <location>
        <begin position="77"/>
        <end position="114"/>
    </location>
</feature>
<dbReference type="PANTHER" id="PTHR19303">
    <property type="entry name" value="TRANSPOSON"/>
    <property type="match status" value="1"/>
</dbReference>
<dbReference type="STRING" id="1093900.A0A507AUJ9"/>
<dbReference type="InParanoid" id="A0A507AUJ9"/>
<dbReference type="GO" id="GO:0005634">
    <property type="term" value="C:nucleus"/>
    <property type="evidence" value="ECO:0007669"/>
    <property type="project" value="TreeGrafter"/>
</dbReference>
<name>A0A507AUJ9_9PEZI</name>
<evidence type="ECO:0000259" key="4">
    <source>
        <dbReference type="PROSITE" id="PS51253"/>
    </source>
</evidence>
<accession>A0A507AUJ9</accession>
<feature type="domain" description="HTH CENPB-type" evidence="4">
    <location>
        <begin position="163"/>
        <end position="238"/>
    </location>
</feature>
<dbReference type="EMBL" id="SKBQ01000004">
    <property type="protein sequence ID" value="TPX11167.1"/>
    <property type="molecule type" value="Genomic_DNA"/>
</dbReference>
<dbReference type="InterPro" id="IPR050863">
    <property type="entry name" value="CenT-Element_Derived"/>
</dbReference>
<dbReference type="InterPro" id="IPR009057">
    <property type="entry name" value="Homeodomain-like_sf"/>
</dbReference>
<dbReference type="PANTHER" id="PTHR19303:SF70">
    <property type="entry name" value="HTH CENPB-TYPE DOMAIN-CONTAINING PROTEIN"/>
    <property type="match status" value="1"/>
</dbReference>
<dbReference type="Proteomes" id="UP000319257">
    <property type="component" value="Unassembled WGS sequence"/>
</dbReference>
<keyword evidence="2" id="KW-0539">Nucleus</keyword>
<dbReference type="OrthoDB" id="9909311at2759"/>
<protein>
    <recommendedName>
        <fullName evidence="4">HTH CENPB-type domain-containing protein</fullName>
    </recommendedName>
</protein>
<dbReference type="InterPro" id="IPR006600">
    <property type="entry name" value="HTH_CenpB_DNA-bd_dom"/>
</dbReference>
<feature type="region of interest" description="Disordered" evidence="3">
    <location>
        <begin position="382"/>
        <end position="448"/>
    </location>
</feature>
<keyword evidence="6" id="KW-1185">Reference proteome</keyword>
<dbReference type="Pfam" id="PF03221">
    <property type="entry name" value="HTH_Tnp_Tc5"/>
    <property type="match status" value="1"/>
</dbReference>